<dbReference type="EMBL" id="KN847318">
    <property type="protein sequence ID" value="KIW59187.1"/>
    <property type="molecule type" value="Genomic_DNA"/>
</dbReference>
<evidence type="ECO:0000256" key="3">
    <source>
        <dbReference type="ARBA" id="ARBA00023163"/>
    </source>
</evidence>
<dbReference type="GO" id="GO:0003713">
    <property type="term" value="F:transcription coactivator activity"/>
    <property type="evidence" value="ECO:0007669"/>
    <property type="project" value="TreeGrafter"/>
</dbReference>
<keyword evidence="3" id="KW-0804">Transcription</keyword>
<dbReference type="GeneID" id="25325562"/>
<proteinExistence type="predicted"/>
<organism evidence="6 7">
    <name type="scientific">Exophiala xenobiotica</name>
    <dbReference type="NCBI Taxonomy" id="348802"/>
    <lineage>
        <taxon>Eukaryota</taxon>
        <taxon>Fungi</taxon>
        <taxon>Dikarya</taxon>
        <taxon>Ascomycota</taxon>
        <taxon>Pezizomycotina</taxon>
        <taxon>Eurotiomycetes</taxon>
        <taxon>Chaetothyriomycetidae</taxon>
        <taxon>Chaetothyriales</taxon>
        <taxon>Herpotrichiellaceae</taxon>
        <taxon>Exophiala</taxon>
    </lineage>
</organism>
<accession>A0A0D2DA44</accession>
<dbReference type="HOGENOM" id="CLU_038277_1_0_1"/>
<evidence type="ECO:0008006" key="8">
    <source>
        <dbReference type="Google" id="ProtNLM"/>
    </source>
</evidence>
<dbReference type="PANTHER" id="PTHR21277:SF5">
    <property type="entry name" value="TRANSCRIPTIONAL ADAPTER 1"/>
    <property type="match status" value="1"/>
</dbReference>
<protein>
    <recommendedName>
        <fullName evidence="8">Transcriptional coactivator HFI1/ADA1</fullName>
    </recommendedName>
</protein>
<dbReference type="GO" id="GO:0006357">
    <property type="term" value="P:regulation of transcription by RNA polymerase II"/>
    <property type="evidence" value="ECO:0007669"/>
    <property type="project" value="TreeGrafter"/>
</dbReference>
<dbReference type="Pfam" id="PF12767">
    <property type="entry name" value="SAGA-Tad1"/>
    <property type="match status" value="1"/>
</dbReference>
<evidence type="ECO:0000313" key="7">
    <source>
        <dbReference type="Proteomes" id="UP000054342"/>
    </source>
</evidence>
<dbReference type="RefSeq" id="XP_013319771.1">
    <property type="nucleotide sequence ID" value="XM_013464317.1"/>
</dbReference>
<evidence type="ECO:0000313" key="6">
    <source>
        <dbReference type="EMBL" id="KIW59187.1"/>
    </source>
</evidence>
<evidence type="ECO:0000256" key="2">
    <source>
        <dbReference type="ARBA" id="ARBA00023015"/>
    </source>
</evidence>
<gene>
    <name evidence="6" type="ORF">PV05_03654</name>
</gene>
<reference evidence="6 7" key="1">
    <citation type="submission" date="2015-01" db="EMBL/GenBank/DDBJ databases">
        <title>The Genome Sequence of Exophiala xenobiotica CBS118157.</title>
        <authorList>
            <consortium name="The Broad Institute Genomics Platform"/>
            <person name="Cuomo C."/>
            <person name="de Hoog S."/>
            <person name="Gorbushina A."/>
            <person name="Stielow B."/>
            <person name="Teixiera M."/>
            <person name="Abouelleil A."/>
            <person name="Chapman S.B."/>
            <person name="Priest M."/>
            <person name="Young S.K."/>
            <person name="Wortman J."/>
            <person name="Nusbaum C."/>
            <person name="Birren B."/>
        </authorList>
    </citation>
    <scope>NUCLEOTIDE SEQUENCE [LARGE SCALE GENOMIC DNA]</scope>
    <source>
        <strain evidence="6 7">CBS 118157</strain>
    </source>
</reference>
<evidence type="ECO:0000256" key="4">
    <source>
        <dbReference type="ARBA" id="ARBA00023242"/>
    </source>
</evidence>
<evidence type="ECO:0000256" key="5">
    <source>
        <dbReference type="SAM" id="MobiDB-lite"/>
    </source>
</evidence>
<keyword evidence="7" id="KW-1185">Reference proteome</keyword>
<keyword evidence="4" id="KW-0539">Nucleus</keyword>
<sequence length="439" mass="48276">MATFDETFNPAALARSDTVTSITSNAKVPPPSSTTKPTKTTQNYPRIDLEPLYAELKSLIGHNWETYYDALTRFIRGELNAREFGDLCDVFIYTTPQTEHAHNSLILAVLCNTSRDSPEPGLAAWVSATTDKSALAASSKPAVTSDAGEQRLKSEVMALPARDRRRLKTVINDKDEDATAKRNLYEDAYMVGRIKAPENVTTNASVAGGITKTNWDLEIRKRYLQPLFCETLEFPDPATIHARIVPICYEEAVASGCSIQCAEYVGLAAETYLKGVLGEVFDRVRSNGPRYAENSANGGIMTSRYKKIIEKEEAEVHSGRLMRTRDDDLLPCEAAAAYSRRLIGISDLQLASQVGPKPWNQMPLVGWTIENASAGYDHEEWHARTQAGEYANGIGHMVEKNEDAMDVDANPDNYGWEGAGAQDRSGLESVLKDCLAVGV</sequence>
<dbReference type="PANTHER" id="PTHR21277">
    <property type="entry name" value="TRANSCRIPTIONAL ADAPTER 1"/>
    <property type="match status" value="1"/>
</dbReference>
<feature type="region of interest" description="Disordered" evidence="5">
    <location>
        <begin position="19"/>
        <end position="43"/>
    </location>
</feature>
<dbReference type="GO" id="GO:0005634">
    <property type="term" value="C:nucleus"/>
    <property type="evidence" value="ECO:0007669"/>
    <property type="project" value="UniProtKB-SubCell"/>
</dbReference>
<comment type="subcellular location">
    <subcellularLocation>
        <location evidence="1">Nucleus</location>
    </subcellularLocation>
</comment>
<dbReference type="Proteomes" id="UP000054342">
    <property type="component" value="Unassembled WGS sequence"/>
</dbReference>
<dbReference type="AlphaFoldDB" id="A0A0D2DA44"/>
<dbReference type="STRING" id="348802.A0A0D2DA44"/>
<dbReference type="GO" id="GO:0000124">
    <property type="term" value="C:SAGA complex"/>
    <property type="evidence" value="ECO:0007669"/>
    <property type="project" value="TreeGrafter"/>
</dbReference>
<evidence type="ECO:0000256" key="1">
    <source>
        <dbReference type="ARBA" id="ARBA00004123"/>
    </source>
</evidence>
<name>A0A0D2DA44_9EURO</name>
<dbReference type="OrthoDB" id="10264870at2759"/>
<dbReference type="InterPro" id="IPR024738">
    <property type="entry name" value="Hfi1/Tada1"/>
</dbReference>
<keyword evidence="2" id="KW-0805">Transcription regulation</keyword>